<dbReference type="InterPro" id="IPR008271">
    <property type="entry name" value="Ser/Thr_kinase_AS"/>
</dbReference>
<gene>
    <name evidence="7" type="ORF">M9Y10_019544</name>
</gene>
<reference evidence="7 8" key="1">
    <citation type="submission" date="2024-04" db="EMBL/GenBank/DDBJ databases">
        <title>Tritrichomonas musculus Genome.</title>
        <authorList>
            <person name="Alves-Ferreira E."/>
            <person name="Grigg M."/>
            <person name="Lorenzi H."/>
            <person name="Galac M."/>
        </authorList>
    </citation>
    <scope>NUCLEOTIDE SEQUENCE [LARGE SCALE GENOMIC DNA]</scope>
    <source>
        <strain evidence="7 8">EAF2021</strain>
    </source>
</reference>
<keyword evidence="4" id="KW-0418">Kinase</keyword>
<organism evidence="7 8">
    <name type="scientific">Tritrichomonas musculus</name>
    <dbReference type="NCBI Taxonomy" id="1915356"/>
    <lineage>
        <taxon>Eukaryota</taxon>
        <taxon>Metamonada</taxon>
        <taxon>Parabasalia</taxon>
        <taxon>Tritrichomonadida</taxon>
        <taxon>Tritrichomonadidae</taxon>
        <taxon>Tritrichomonas</taxon>
    </lineage>
</organism>
<dbReference type="Proteomes" id="UP001470230">
    <property type="component" value="Unassembled WGS sequence"/>
</dbReference>
<accession>A0ABR2HGL3</accession>
<dbReference type="Pfam" id="PF00069">
    <property type="entry name" value="Pkinase"/>
    <property type="match status" value="1"/>
</dbReference>
<evidence type="ECO:0000259" key="6">
    <source>
        <dbReference type="PROSITE" id="PS50011"/>
    </source>
</evidence>
<keyword evidence="3" id="KW-0547">Nucleotide-binding</keyword>
<dbReference type="EMBL" id="JAPFFF010000028">
    <property type="protein sequence ID" value="KAK8846970.1"/>
    <property type="molecule type" value="Genomic_DNA"/>
</dbReference>
<evidence type="ECO:0000256" key="5">
    <source>
        <dbReference type="ARBA" id="ARBA00022840"/>
    </source>
</evidence>
<evidence type="ECO:0000313" key="8">
    <source>
        <dbReference type="Proteomes" id="UP001470230"/>
    </source>
</evidence>
<keyword evidence="1" id="KW-0723">Serine/threonine-protein kinase</keyword>
<dbReference type="InterPro" id="IPR000719">
    <property type="entry name" value="Prot_kinase_dom"/>
</dbReference>
<keyword evidence="5" id="KW-0067">ATP-binding</keyword>
<dbReference type="SUPFAM" id="SSF56112">
    <property type="entry name" value="Protein kinase-like (PK-like)"/>
    <property type="match status" value="1"/>
</dbReference>
<evidence type="ECO:0000256" key="4">
    <source>
        <dbReference type="ARBA" id="ARBA00022777"/>
    </source>
</evidence>
<dbReference type="Gene3D" id="1.10.510.10">
    <property type="entry name" value="Transferase(Phosphotransferase) domain 1"/>
    <property type="match status" value="1"/>
</dbReference>
<keyword evidence="8" id="KW-1185">Reference proteome</keyword>
<dbReference type="PROSITE" id="PS50011">
    <property type="entry name" value="PROTEIN_KINASE_DOM"/>
    <property type="match status" value="1"/>
</dbReference>
<feature type="domain" description="Protein kinase" evidence="6">
    <location>
        <begin position="1"/>
        <end position="121"/>
    </location>
</feature>
<comment type="caution">
    <text evidence="7">The sequence shown here is derived from an EMBL/GenBank/DDBJ whole genome shotgun (WGS) entry which is preliminary data.</text>
</comment>
<evidence type="ECO:0000313" key="7">
    <source>
        <dbReference type="EMBL" id="KAK8846970.1"/>
    </source>
</evidence>
<dbReference type="PROSITE" id="PS00108">
    <property type="entry name" value="PROTEIN_KINASE_ST"/>
    <property type="match status" value="1"/>
</dbReference>
<keyword evidence="2" id="KW-0808">Transferase</keyword>
<protein>
    <recommendedName>
        <fullName evidence="6">Protein kinase domain-containing protein</fullName>
    </recommendedName>
</protein>
<dbReference type="PANTHER" id="PTHR24351">
    <property type="entry name" value="RIBOSOMAL PROTEIN S6 KINASE"/>
    <property type="match status" value="1"/>
</dbReference>
<dbReference type="InterPro" id="IPR011009">
    <property type="entry name" value="Kinase-like_dom_sf"/>
</dbReference>
<sequence length="121" mass="14888">MANSNAILIYHIKNRKLSAIKIFNEEPLFQKENKHYLKVHHPFLLEYFSRTYFDSKKCLIFEYIENLQLNNFNDMNEQIKLIPEVMMILEFLRYNNYIYRDLKPNNFFIHQNGKMILIDYE</sequence>
<name>A0ABR2HGL3_9EUKA</name>
<proteinExistence type="predicted"/>
<evidence type="ECO:0000256" key="2">
    <source>
        <dbReference type="ARBA" id="ARBA00022679"/>
    </source>
</evidence>
<evidence type="ECO:0000256" key="1">
    <source>
        <dbReference type="ARBA" id="ARBA00022527"/>
    </source>
</evidence>
<evidence type="ECO:0000256" key="3">
    <source>
        <dbReference type="ARBA" id="ARBA00022741"/>
    </source>
</evidence>